<gene>
    <name evidence="7" type="ORF">G3M56_001770</name>
</gene>
<feature type="domain" description="Cation/H+ exchanger transmembrane" evidence="6">
    <location>
        <begin position="16"/>
        <end position="376"/>
    </location>
</feature>
<keyword evidence="2 5" id="KW-0812">Transmembrane</keyword>
<protein>
    <submittedName>
        <fullName evidence="7">Cation:proton antiporter</fullName>
    </submittedName>
</protein>
<dbReference type="KEGG" id="soa:G3M56_001770"/>
<feature type="transmembrane region" description="Helical" evidence="5">
    <location>
        <begin position="296"/>
        <end position="318"/>
    </location>
</feature>
<name>A0A7T7F2A9_9BACT</name>
<evidence type="ECO:0000313" key="7">
    <source>
        <dbReference type="EMBL" id="QQL45343.1"/>
    </source>
</evidence>
<dbReference type="InterPro" id="IPR006153">
    <property type="entry name" value="Cation/H_exchanger_TM"/>
</dbReference>
<dbReference type="Proteomes" id="UP000475117">
    <property type="component" value="Chromosome"/>
</dbReference>
<feature type="transmembrane region" description="Helical" evidence="5">
    <location>
        <begin position="194"/>
        <end position="213"/>
    </location>
</feature>
<feature type="transmembrane region" description="Helical" evidence="5">
    <location>
        <begin position="33"/>
        <end position="51"/>
    </location>
</feature>
<dbReference type="Gene3D" id="1.20.1530.20">
    <property type="match status" value="1"/>
</dbReference>
<keyword evidence="8" id="KW-1185">Reference proteome</keyword>
<feature type="transmembrane region" description="Helical" evidence="5">
    <location>
        <begin position="117"/>
        <end position="138"/>
    </location>
</feature>
<accession>A0A7T7F2A9</accession>
<evidence type="ECO:0000256" key="4">
    <source>
        <dbReference type="ARBA" id="ARBA00023136"/>
    </source>
</evidence>
<dbReference type="PANTHER" id="PTHR43021:SF2">
    <property type="entry name" value="CATION_H+ EXCHANGER DOMAIN-CONTAINING PROTEIN"/>
    <property type="match status" value="1"/>
</dbReference>
<dbReference type="InterPro" id="IPR038770">
    <property type="entry name" value="Na+/solute_symporter_sf"/>
</dbReference>
<dbReference type="Pfam" id="PF00999">
    <property type="entry name" value="Na_H_Exchanger"/>
    <property type="match status" value="1"/>
</dbReference>
<keyword evidence="3 5" id="KW-1133">Transmembrane helix</keyword>
<feature type="transmembrane region" description="Helical" evidence="5">
    <location>
        <begin position="330"/>
        <end position="350"/>
    </location>
</feature>
<feature type="transmembrane region" description="Helical" evidence="5">
    <location>
        <begin position="6"/>
        <end position="24"/>
    </location>
</feature>
<evidence type="ECO:0000256" key="3">
    <source>
        <dbReference type="ARBA" id="ARBA00022989"/>
    </source>
</evidence>
<feature type="transmembrane region" description="Helical" evidence="5">
    <location>
        <begin position="150"/>
        <end position="174"/>
    </location>
</feature>
<evidence type="ECO:0000256" key="5">
    <source>
        <dbReference type="SAM" id="Phobius"/>
    </source>
</evidence>
<evidence type="ECO:0000256" key="2">
    <source>
        <dbReference type="ARBA" id="ARBA00022692"/>
    </source>
</evidence>
<dbReference type="GO" id="GO:0016020">
    <property type="term" value="C:membrane"/>
    <property type="evidence" value="ECO:0007669"/>
    <property type="project" value="UniProtKB-SubCell"/>
</dbReference>
<sequence length="402" mass="42033">MKEPAYLFLMLGATFLLGLAADAMGRRTSLPRVTLLIILGFLVGPACLDLLPPVQDALFTLSANIALTMVGFLLGERMGSLLAEGGAREMLIISITVALLTAAIVGAGLWLVGVPVVLALLLAGIATATDPVATVDVIDAVGAKGRFSKLLLAIVAVDDAWGLLLFSLLLSAAGILSGNAGDAWAPLWEGLWEIAGALGLGGILGVLMAYVTGRISPGDPTRLEAIGFVFLLCGGSLMLEVSFVLAAMTMGMVVSLRAKHHEHPFHEIKRLELPFMILFFLLAGAHFELRSLATVGIAGACFIGLRVLGRIAGGWVGGKLAASPASIRRWIGWTLMPQAGVSIGMALLAAEKFPHHSDALMQMTIGATVLFELAGPALTRVALLRAGDQASIVDRPSEPHQQ</sequence>
<evidence type="ECO:0000313" key="8">
    <source>
        <dbReference type="Proteomes" id="UP000475117"/>
    </source>
</evidence>
<dbReference type="RefSeq" id="WP_235203529.1">
    <property type="nucleotide sequence ID" value="NZ_CP066776.1"/>
</dbReference>
<proteinExistence type="predicted"/>
<evidence type="ECO:0000259" key="6">
    <source>
        <dbReference type="Pfam" id="PF00999"/>
    </source>
</evidence>
<dbReference type="EMBL" id="CP066776">
    <property type="protein sequence ID" value="QQL45343.1"/>
    <property type="molecule type" value="Genomic_DNA"/>
</dbReference>
<reference evidence="7 8" key="1">
    <citation type="submission" date="2020-12" db="EMBL/GenBank/DDBJ databases">
        <title>Sulforoseuscoccus oceanibium gen. nov., sp. nov., a representative of the phylum Verrucomicrobia with special cytoplasmic membrane, and proposal of Sulforoseuscoccusaceae fam. nov.</title>
        <authorList>
            <person name="Xi F."/>
        </authorList>
    </citation>
    <scope>NUCLEOTIDE SEQUENCE [LARGE SCALE GENOMIC DNA]</scope>
    <source>
        <strain evidence="7 8">T37</strain>
    </source>
</reference>
<dbReference type="PANTHER" id="PTHR43021">
    <property type="entry name" value="NA(+)/H(+) ANTIPORTER-RELATED"/>
    <property type="match status" value="1"/>
</dbReference>
<dbReference type="AlphaFoldDB" id="A0A7T7F2A9"/>
<comment type="subcellular location">
    <subcellularLocation>
        <location evidence="1">Membrane</location>
        <topology evidence="1">Multi-pass membrane protein</topology>
    </subcellularLocation>
</comment>
<dbReference type="GO" id="GO:1902600">
    <property type="term" value="P:proton transmembrane transport"/>
    <property type="evidence" value="ECO:0007669"/>
    <property type="project" value="InterPro"/>
</dbReference>
<dbReference type="GO" id="GO:0015297">
    <property type="term" value="F:antiporter activity"/>
    <property type="evidence" value="ECO:0007669"/>
    <property type="project" value="InterPro"/>
</dbReference>
<feature type="transmembrane region" description="Helical" evidence="5">
    <location>
        <begin position="87"/>
        <end position="111"/>
    </location>
</feature>
<keyword evidence="4 5" id="KW-0472">Membrane</keyword>
<evidence type="ECO:0000256" key="1">
    <source>
        <dbReference type="ARBA" id="ARBA00004141"/>
    </source>
</evidence>
<organism evidence="7 8">
    <name type="scientific">Sulfuriroseicoccus oceanibius</name>
    <dbReference type="NCBI Taxonomy" id="2707525"/>
    <lineage>
        <taxon>Bacteria</taxon>
        <taxon>Pseudomonadati</taxon>
        <taxon>Verrucomicrobiota</taxon>
        <taxon>Verrucomicrobiia</taxon>
        <taxon>Verrucomicrobiales</taxon>
        <taxon>Verrucomicrobiaceae</taxon>
        <taxon>Sulfuriroseicoccus</taxon>
    </lineage>
</organism>
<feature type="transmembrane region" description="Helical" evidence="5">
    <location>
        <begin position="57"/>
        <end position="75"/>
    </location>
</feature>
<feature type="transmembrane region" description="Helical" evidence="5">
    <location>
        <begin position="225"/>
        <end position="253"/>
    </location>
</feature>